<feature type="transmembrane region" description="Helical" evidence="8">
    <location>
        <begin position="90"/>
        <end position="115"/>
    </location>
</feature>
<evidence type="ECO:0008006" key="10">
    <source>
        <dbReference type="Google" id="ProtNLM"/>
    </source>
</evidence>
<evidence type="ECO:0000256" key="5">
    <source>
        <dbReference type="ARBA" id="ARBA00022847"/>
    </source>
</evidence>
<dbReference type="AlphaFoldDB" id="X0X3J6"/>
<keyword evidence="3" id="KW-0997">Cell inner membrane</keyword>
<keyword evidence="1" id="KW-0813">Transport</keyword>
<sequence>MFWFLLAVIAGLLNGSFTLPMKFVLKWKWEHTWSMWSFWALFILPVAIAFLTVPDLAGVYHGETSRVLSVFVIGCCWGVGAITFGMGVHYLGMALGFALIMGLTTAVGSLVPLALGQVEDVMTTAGLLIVIGVGIIVLGIAVCSLAGHLKGKSLGNSENREEVKNNRSFLKGLIICIIAGITG</sequence>
<keyword evidence="7 8" id="KW-0472">Membrane</keyword>
<feature type="transmembrane region" description="Helical" evidence="8">
    <location>
        <begin position="65"/>
        <end position="84"/>
    </location>
</feature>
<keyword evidence="2" id="KW-1003">Cell membrane</keyword>
<feature type="transmembrane region" description="Helical" evidence="8">
    <location>
        <begin position="34"/>
        <end position="53"/>
    </location>
</feature>
<comment type="caution">
    <text evidence="9">The sequence shown here is derived from an EMBL/GenBank/DDBJ whole genome shotgun (WGS) entry which is preliminary data.</text>
</comment>
<organism evidence="9">
    <name type="scientific">marine sediment metagenome</name>
    <dbReference type="NCBI Taxonomy" id="412755"/>
    <lineage>
        <taxon>unclassified sequences</taxon>
        <taxon>metagenomes</taxon>
        <taxon>ecological metagenomes</taxon>
    </lineage>
</organism>
<evidence type="ECO:0000256" key="3">
    <source>
        <dbReference type="ARBA" id="ARBA00022519"/>
    </source>
</evidence>
<keyword evidence="4 8" id="KW-0812">Transmembrane</keyword>
<feature type="transmembrane region" description="Helical" evidence="8">
    <location>
        <begin position="127"/>
        <end position="149"/>
    </location>
</feature>
<evidence type="ECO:0000256" key="4">
    <source>
        <dbReference type="ARBA" id="ARBA00022692"/>
    </source>
</evidence>
<evidence type="ECO:0000256" key="6">
    <source>
        <dbReference type="ARBA" id="ARBA00022989"/>
    </source>
</evidence>
<evidence type="ECO:0000256" key="2">
    <source>
        <dbReference type="ARBA" id="ARBA00022475"/>
    </source>
</evidence>
<accession>X0X3J6</accession>
<gene>
    <name evidence="9" type="ORF">S01H1_61077</name>
</gene>
<proteinExistence type="predicted"/>
<dbReference type="Pfam" id="PF06379">
    <property type="entry name" value="RhaT"/>
    <property type="match status" value="1"/>
</dbReference>
<evidence type="ECO:0000256" key="8">
    <source>
        <dbReference type="SAM" id="Phobius"/>
    </source>
</evidence>
<keyword evidence="6 8" id="KW-1133">Transmembrane helix</keyword>
<reference evidence="9" key="1">
    <citation type="journal article" date="2014" name="Front. Microbiol.">
        <title>High frequency of phylogenetically diverse reductive dehalogenase-homologous genes in deep subseafloor sedimentary metagenomes.</title>
        <authorList>
            <person name="Kawai M."/>
            <person name="Futagami T."/>
            <person name="Toyoda A."/>
            <person name="Takaki Y."/>
            <person name="Nishi S."/>
            <person name="Hori S."/>
            <person name="Arai W."/>
            <person name="Tsubouchi T."/>
            <person name="Morono Y."/>
            <person name="Uchiyama I."/>
            <person name="Ito T."/>
            <person name="Fujiyama A."/>
            <person name="Inagaki F."/>
            <person name="Takami H."/>
        </authorList>
    </citation>
    <scope>NUCLEOTIDE SEQUENCE</scope>
    <source>
        <strain evidence="9">Expedition CK06-06</strain>
    </source>
</reference>
<dbReference type="EMBL" id="BARS01040029">
    <property type="protein sequence ID" value="GAG31233.1"/>
    <property type="molecule type" value="Genomic_DNA"/>
</dbReference>
<evidence type="ECO:0000256" key="1">
    <source>
        <dbReference type="ARBA" id="ARBA00022448"/>
    </source>
</evidence>
<protein>
    <recommendedName>
        <fullName evidence="10">EamA domain-containing protein</fullName>
    </recommendedName>
</protein>
<evidence type="ECO:0000313" key="9">
    <source>
        <dbReference type="EMBL" id="GAG31233.1"/>
    </source>
</evidence>
<dbReference type="GO" id="GO:0016020">
    <property type="term" value="C:membrane"/>
    <property type="evidence" value="ECO:0007669"/>
    <property type="project" value="InterPro"/>
</dbReference>
<dbReference type="InterPro" id="IPR004673">
    <property type="entry name" value="L-rhamnose-proton_sym_RhaT"/>
</dbReference>
<keyword evidence="5" id="KW-0769">Symport</keyword>
<dbReference type="GO" id="GO:0015153">
    <property type="term" value="F:rhamnose transmembrane transporter activity"/>
    <property type="evidence" value="ECO:0007669"/>
    <property type="project" value="InterPro"/>
</dbReference>
<dbReference type="GO" id="GO:0015293">
    <property type="term" value="F:symporter activity"/>
    <property type="evidence" value="ECO:0007669"/>
    <property type="project" value="UniProtKB-KW"/>
</dbReference>
<name>X0X3J6_9ZZZZ</name>
<evidence type="ECO:0000256" key="7">
    <source>
        <dbReference type="ARBA" id="ARBA00023136"/>
    </source>
</evidence>
<feature type="non-terminal residue" evidence="9">
    <location>
        <position position="183"/>
    </location>
</feature>